<dbReference type="EMBL" id="JXJN01020922">
    <property type="status" value="NOT_ANNOTATED_CDS"/>
    <property type="molecule type" value="Genomic_DNA"/>
</dbReference>
<name>A0A1B0BUU4_9MUSC</name>
<reference evidence="3" key="1">
    <citation type="submission" date="2015-01" db="EMBL/GenBank/DDBJ databases">
        <authorList>
            <person name="Aksoy S."/>
            <person name="Warren W."/>
            <person name="Wilson R.K."/>
        </authorList>
    </citation>
    <scope>NUCLEOTIDE SEQUENCE [LARGE SCALE GENOMIC DNA]</scope>
    <source>
        <strain evidence="3">IAEA</strain>
    </source>
</reference>
<organism evidence="2 3">
    <name type="scientific">Glossina palpalis gambiensis</name>
    <dbReference type="NCBI Taxonomy" id="67801"/>
    <lineage>
        <taxon>Eukaryota</taxon>
        <taxon>Metazoa</taxon>
        <taxon>Ecdysozoa</taxon>
        <taxon>Arthropoda</taxon>
        <taxon>Hexapoda</taxon>
        <taxon>Insecta</taxon>
        <taxon>Pterygota</taxon>
        <taxon>Neoptera</taxon>
        <taxon>Endopterygota</taxon>
        <taxon>Diptera</taxon>
        <taxon>Brachycera</taxon>
        <taxon>Muscomorpha</taxon>
        <taxon>Hippoboscoidea</taxon>
        <taxon>Glossinidae</taxon>
        <taxon>Glossina</taxon>
    </lineage>
</organism>
<dbReference type="AlphaFoldDB" id="A0A1B0BUU4"/>
<dbReference type="VEuPathDB" id="VectorBase:GPPI041147"/>
<sequence>MFFARHRMCVYERTQGAVFFLNTPSSSSSSSANQAFHDTQPQSLSTQHVYYVPLNEHTHYVQLSLQQNAISFISKYTTLRNNNKNRSIFDEDDNNNEDDDDDESL</sequence>
<evidence type="ECO:0000313" key="2">
    <source>
        <dbReference type="EnsemblMetazoa" id="GPPI041147-PA"/>
    </source>
</evidence>
<dbReference type="Proteomes" id="UP000092460">
    <property type="component" value="Unassembled WGS sequence"/>
</dbReference>
<evidence type="ECO:0000313" key="3">
    <source>
        <dbReference type="Proteomes" id="UP000092460"/>
    </source>
</evidence>
<evidence type="ECO:0000256" key="1">
    <source>
        <dbReference type="SAM" id="MobiDB-lite"/>
    </source>
</evidence>
<feature type="region of interest" description="Disordered" evidence="1">
    <location>
        <begin position="83"/>
        <end position="105"/>
    </location>
</feature>
<keyword evidence="3" id="KW-1185">Reference proteome</keyword>
<protein>
    <submittedName>
        <fullName evidence="2">Uncharacterized protein</fullName>
    </submittedName>
</protein>
<accession>A0A1B0BUU4</accession>
<reference evidence="2" key="2">
    <citation type="submission" date="2020-05" db="UniProtKB">
        <authorList>
            <consortium name="EnsemblMetazoa"/>
        </authorList>
    </citation>
    <scope>IDENTIFICATION</scope>
    <source>
        <strain evidence="2">IAEA</strain>
    </source>
</reference>
<proteinExistence type="predicted"/>
<feature type="compositionally biased region" description="Acidic residues" evidence="1">
    <location>
        <begin position="90"/>
        <end position="105"/>
    </location>
</feature>
<dbReference type="EnsemblMetazoa" id="GPPI041147-RA">
    <property type="protein sequence ID" value="GPPI041147-PA"/>
    <property type="gene ID" value="GPPI041147"/>
</dbReference>